<reference evidence="4 5" key="1">
    <citation type="submission" date="2018-08" db="EMBL/GenBank/DDBJ databases">
        <title>A genome reference for cultivated species of the human gut microbiota.</title>
        <authorList>
            <person name="Zou Y."/>
            <person name="Xue W."/>
            <person name="Luo G."/>
        </authorList>
    </citation>
    <scope>NUCLEOTIDE SEQUENCE [LARGE SCALE GENOMIC DNA]</scope>
    <source>
        <strain evidence="4 5">TM09-12</strain>
    </source>
</reference>
<dbReference type="PROSITE" id="PS50977">
    <property type="entry name" value="HTH_TETR_2"/>
    <property type="match status" value="1"/>
</dbReference>
<dbReference type="GO" id="GO:0003677">
    <property type="term" value="F:DNA binding"/>
    <property type="evidence" value="ECO:0007669"/>
    <property type="project" value="UniProtKB-UniRule"/>
</dbReference>
<evidence type="ECO:0000256" key="3">
    <source>
        <dbReference type="ARBA" id="ARBA00023163"/>
    </source>
</evidence>
<dbReference type="InterPro" id="IPR041612">
    <property type="entry name" value="YfiR_C"/>
</dbReference>
<dbReference type="EMBL" id="QSON01000008">
    <property type="protein sequence ID" value="RGJ02174.1"/>
    <property type="molecule type" value="Genomic_DNA"/>
</dbReference>
<sequence length="192" mass="22213">MGNKGEETKKLIREKACSLFARKGFKNVTMKDICVATGLSRGGLYRHYDSTQQVFSEIIDDLMNIQDNEFSEKMKNGYPAVQILDEILERYRTEMLDSTGSLGLAIYEFYSEIQNDNNDNILLKQYEHSVTVWKDFLSYGIQRGEFKNVESDELVDIIIFSYQGVRMLSEVFPVDEKVSARIINHIKRVLLD</sequence>
<keyword evidence="1" id="KW-0805">Transcription regulation</keyword>
<evidence type="ECO:0000313" key="5">
    <source>
        <dbReference type="Proteomes" id="UP000263014"/>
    </source>
</evidence>
<dbReference type="InterPro" id="IPR036271">
    <property type="entry name" value="Tet_transcr_reg_TetR-rel_C_sf"/>
</dbReference>
<comment type="caution">
    <text evidence="4">The sequence shown here is derived from an EMBL/GenBank/DDBJ whole genome shotgun (WGS) entry which is preliminary data.</text>
</comment>
<dbReference type="PANTHER" id="PTHR47506:SF3">
    <property type="entry name" value="HTH-TYPE TRANSCRIPTIONAL REGULATOR LMRA"/>
    <property type="match status" value="1"/>
</dbReference>
<dbReference type="SUPFAM" id="SSF46689">
    <property type="entry name" value="Homeodomain-like"/>
    <property type="match status" value="1"/>
</dbReference>
<accession>A0A374P4W5</accession>
<dbReference type="InterPro" id="IPR001647">
    <property type="entry name" value="HTH_TetR"/>
</dbReference>
<name>A0A374P4W5_9FIRM</name>
<dbReference type="SUPFAM" id="SSF48498">
    <property type="entry name" value="Tetracyclin repressor-like, C-terminal domain"/>
    <property type="match status" value="1"/>
</dbReference>
<dbReference type="Proteomes" id="UP000263014">
    <property type="component" value="Unassembled WGS sequence"/>
</dbReference>
<proteinExistence type="predicted"/>
<dbReference type="PRINTS" id="PR00455">
    <property type="entry name" value="HTHTETR"/>
</dbReference>
<dbReference type="AlphaFoldDB" id="A0A374P4W5"/>
<dbReference type="Pfam" id="PF17922">
    <property type="entry name" value="TetR_C_17"/>
    <property type="match status" value="1"/>
</dbReference>
<dbReference type="Gene3D" id="1.10.10.60">
    <property type="entry name" value="Homeodomain-like"/>
    <property type="match status" value="1"/>
</dbReference>
<keyword evidence="3" id="KW-0804">Transcription</keyword>
<dbReference type="InterPro" id="IPR009057">
    <property type="entry name" value="Homeodomain-like_sf"/>
</dbReference>
<keyword evidence="2" id="KW-0238">DNA-binding</keyword>
<dbReference type="Gene3D" id="1.10.357.10">
    <property type="entry name" value="Tetracycline Repressor, domain 2"/>
    <property type="match status" value="1"/>
</dbReference>
<evidence type="ECO:0000256" key="1">
    <source>
        <dbReference type="ARBA" id="ARBA00023015"/>
    </source>
</evidence>
<evidence type="ECO:0000256" key="2">
    <source>
        <dbReference type="ARBA" id="ARBA00023125"/>
    </source>
</evidence>
<dbReference type="Pfam" id="PF00440">
    <property type="entry name" value="TetR_N"/>
    <property type="match status" value="1"/>
</dbReference>
<dbReference type="PANTHER" id="PTHR47506">
    <property type="entry name" value="TRANSCRIPTIONAL REGULATORY PROTEIN"/>
    <property type="match status" value="1"/>
</dbReference>
<protein>
    <submittedName>
        <fullName evidence="4">TetR/AcrR family transcriptional regulator</fullName>
    </submittedName>
</protein>
<dbReference type="GeneID" id="93148021"/>
<dbReference type="RefSeq" id="WP_006775587.1">
    <property type="nucleotide sequence ID" value="NZ_CP102274.1"/>
</dbReference>
<evidence type="ECO:0000313" key="4">
    <source>
        <dbReference type="EMBL" id="RGJ02174.1"/>
    </source>
</evidence>
<gene>
    <name evidence="4" type="ORF">DXD79_18520</name>
</gene>
<organism evidence="4 5">
    <name type="scientific">Hungatella hathewayi</name>
    <dbReference type="NCBI Taxonomy" id="154046"/>
    <lineage>
        <taxon>Bacteria</taxon>
        <taxon>Bacillati</taxon>
        <taxon>Bacillota</taxon>
        <taxon>Clostridia</taxon>
        <taxon>Lachnospirales</taxon>
        <taxon>Lachnospiraceae</taxon>
        <taxon>Hungatella</taxon>
    </lineage>
</organism>